<reference evidence="1 2" key="1">
    <citation type="submission" date="2021-01" db="EMBL/GenBank/DDBJ databases">
        <title>WGS of actinomycetes isolated from Thailand.</title>
        <authorList>
            <person name="Thawai C."/>
        </authorList>
    </citation>
    <scope>NUCLEOTIDE SEQUENCE [LARGE SCALE GENOMIC DNA]</scope>
    <source>
        <strain evidence="1 2">CA1R205</strain>
    </source>
</reference>
<keyword evidence="2" id="KW-1185">Reference proteome</keyword>
<accession>A0ABS1N7Y2</accession>
<dbReference type="RefSeq" id="WP_201871920.1">
    <property type="nucleotide sequence ID" value="NZ_JAERRF010000003.1"/>
</dbReference>
<dbReference type="Proteomes" id="UP000634229">
    <property type="component" value="Unassembled WGS sequence"/>
</dbReference>
<evidence type="ECO:0000313" key="2">
    <source>
        <dbReference type="Proteomes" id="UP000634229"/>
    </source>
</evidence>
<proteinExistence type="predicted"/>
<gene>
    <name evidence="1" type="ORF">JK363_05265</name>
</gene>
<evidence type="ECO:0008006" key="3">
    <source>
        <dbReference type="Google" id="ProtNLM"/>
    </source>
</evidence>
<sequence length="167" mass="18292">MVTQVITLIGVLIGALASFLATAMAERAKFRREIATRWDERKLDAYVQYTSCIKEVLRAARTVFAAWEADQDPADGLAAMESAEAKRSVHFEGLVLLADEDAAEVAKRVNERTWAVLRLARDPGGGHGAPEEVGLAVIEALNDFHKAAKADLLIGRGYRATSPQRRM</sequence>
<name>A0ABS1N7Y2_9ACTN</name>
<organism evidence="1 2">
    <name type="scientific">Streptomyces coffeae</name>
    <dbReference type="NCBI Taxonomy" id="621382"/>
    <lineage>
        <taxon>Bacteria</taxon>
        <taxon>Bacillati</taxon>
        <taxon>Actinomycetota</taxon>
        <taxon>Actinomycetes</taxon>
        <taxon>Kitasatosporales</taxon>
        <taxon>Streptomycetaceae</taxon>
        <taxon>Streptomyces</taxon>
    </lineage>
</organism>
<dbReference type="EMBL" id="JAERRF010000003">
    <property type="protein sequence ID" value="MBL1096082.1"/>
    <property type="molecule type" value="Genomic_DNA"/>
</dbReference>
<dbReference type="Gene3D" id="3.40.50.1820">
    <property type="entry name" value="alpha/beta hydrolase"/>
    <property type="match status" value="1"/>
</dbReference>
<evidence type="ECO:0000313" key="1">
    <source>
        <dbReference type="EMBL" id="MBL1096082.1"/>
    </source>
</evidence>
<protein>
    <recommendedName>
        <fullName evidence="3">Secreted protein</fullName>
    </recommendedName>
</protein>
<dbReference type="InterPro" id="IPR029058">
    <property type="entry name" value="AB_hydrolase_fold"/>
</dbReference>
<comment type="caution">
    <text evidence="1">The sequence shown here is derived from an EMBL/GenBank/DDBJ whole genome shotgun (WGS) entry which is preliminary data.</text>
</comment>